<evidence type="ECO:0000313" key="3">
    <source>
        <dbReference type="Proteomes" id="UP000184932"/>
    </source>
</evidence>
<accession>A0A1N6DU97</accession>
<keyword evidence="3" id="KW-1185">Reference proteome</keyword>
<sequence>MYSRQDNRTGQDIYRTCPPANRRRATGQDRTQPLRGVLLSCPADATHFCQLQVTLADVFSSAVAGRAVHHFNDDLSVPVRDGIFGTGWLAAFGPARKDCFAVLFDGRADLLRCKTRVVKPKGYGTSSFTPTREAVHVIHEPRHWQRLLDSSANSPLVCSMIATLRKPIHCIREFFTLSLRHLGNSKRRVVMFATLSSLGVAPNEPKSQTKHDNDADHDLRGFGQFCGRLLRDMSDWLFRLELQTLPIAPGQKAMAGFVLWIDCHRFTTHFHQCNGD</sequence>
<evidence type="ECO:0000313" key="2">
    <source>
        <dbReference type="EMBL" id="SIN74366.1"/>
    </source>
</evidence>
<feature type="region of interest" description="Disordered" evidence="1">
    <location>
        <begin position="1"/>
        <end position="29"/>
    </location>
</feature>
<protein>
    <submittedName>
        <fullName evidence="2">Uncharacterized protein</fullName>
    </submittedName>
</protein>
<dbReference type="Proteomes" id="UP000184932">
    <property type="component" value="Unassembled WGS sequence"/>
</dbReference>
<evidence type="ECO:0000256" key="1">
    <source>
        <dbReference type="SAM" id="MobiDB-lite"/>
    </source>
</evidence>
<dbReference type="EMBL" id="FSRL01000001">
    <property type="protein sequence ID" value="SIN74366.1"/>
    <property type="molecule type" value="Genomic_DNA"/>
</dbReference>
<gene>
    <name evidence="2" type="ORF">SAMN05444002_0015</name>
</gene>
<proteinExistence type="predicted"/>
<name>A0A1N6DU97_9RHOB</name>
<dbReference type="AlphaFoldDB" id="A0A1N6DU97"/>
<organism evidence="2 3">
    <name type="scientific">Vannielia litorea</name>
    <dbReference type="NCBI Taxonomy" id="1217970"/>
    <lineage>
        <taxon>Bacteria</taxon>
        <taxon>Pseudomonadati</taxon>
        <taxon>Pseudomonadota</taxon>
        <taxon>Alphaproteobacteria</taxon>
        <taxon>Rhodobacterales</taxon>
        <taxon>Paracoccaceae</taxon>
        <taxon>Vannielia</taxon>
    </lineage>
</organism>
<dbReference type="STRING" id="1217970.SAMN05444002_0015"/>
<reference evidence="3" key="1">
    <citation type="submission" date="2016-11" db="EMBL/GenBank/DDBJ databases">
        <authorList>
            <person name="Varghese N."/>
            <person name="Submissions S."/>
        </authorList>
    </citation>
    <scope>NUCLEOTIDE SEQUENCE [LARGE SCALE GENOMIC DNA]</scope>
    <source>
        <strain evidence="3">DSM 29440</strain>
    </source>
</reference>